<dbReference type="Gene3D" id="3.40.50.2300">
    <property type="match status" value="1"/>
</dbReference>
<dbReference type="InterPro" id="IPR011006">
    <property type="entry name" value="CheY-like_superfamily"/>
</dbReference>
<evidence type="ECO:0000313" key="5">
    <source>
        <dbReference type="Proteomes" id="UP000662783"/>
    </source>
</evidence>
<evidence type="ECO:0000256" key="1">
    <source>
        <dbReference type="ARBA" id="ARBA00022553"/>
    </source>
</evidence>
<dbReference type="PROSITE" id="PS50110">
    <property type="entry name" value="RESPONSE_REGULATORY"/>
    <property type="match status" value="1"/>
</dbReference>
<protein>
    <submittedName>
        <fullName evidence="4">Response regulator</fullName>
    </submittedName>
</protein>
<dbReference type="InterPro" id="IPR050595">
    <property type="entry name" value="Bact_response_regulator"/>
</dbReference>
<accession>A0A974WFM9</accession>
<dbReference type="Proteomes" id="UP000662783">
    <property type="component" value="Chromosome"/>
</dbReference>
<dbReference type="GO" id="GO:0000160">
    <property type="term" value="P:phosphorelay signal transduction system"/>
    <property type="evidence" value="ECO:0007669"/>
    <property type="project" value="InterPro"/>
</dbReference>
<dbReference type="SMART" id="SM00448">
    <property type="entry name" value="REC"/>
    <property type="match status" value="1"/>
</dbReference>
<dbReference type="PANTHER" id="PTHR44591:SF23">
    <property type="entry name" value="CHEY SUBFAMILY"/>
    <property type="match status" value="1"/>
</dbReference>
<keyword evidence="5" id="KW-1185">Reference proteome</keyword>
<name>A0A974WFM9_9BACT</name>
<dbReference type="PANTHER" id="PTHR44591">
    <property type="entry name" value="STRESS RESPONSE REGULATOR PROTEIN 1"/>
    <property type="match status" value="1"/>
</dbReference>
<sequence>MRKVLVVEDGLIIALHLQKLLDNHGYKVIGKLKYGEEVEQVVKEQEPDLLILDIMLEGEMSGIESASIIRKFSNVPIIFMSALTDPETLKDVSYISNSIKLNKPFEEDILLKTVADMLT</sequence>
<gene>
    <name evidence="4" type="ORF">JR347_00425</name>
</gene>
<organism evidence="4 5">
    <name type="scientific">Fulvivirga lutea</name>
    <dbReference type="NCBI Taxonomy" id="2810512"/>
    <lineage>
        <taxon>Bacteria</taxon>
        <taxon>Pseudomonadati</taxon>
        <taxon>Bacteroidota</taxon>
        <taxon>Cytophagia</taxon>
        <taxon>Cytophagales</taxon>
        <taxon>Fulvivirgaceae</taxon>
        <taxon>Fulvivirga</taxon>
    </lineage>
</organism>
<feature type="modified residue" description="4-aspartylphosphate" evidence="2">
    <location>
        <position position="53"/>
    </location>
</feature>
<dbReference type="RefSeq" id="WP_205722098.1">
    <property type="nucleotide sequence ID" value="NZ_CP070608.1"/>
</dbReference>
<dbReference type="InterPro" id="IPR001789">
    <property type="entry name" value="Sig_transdc_resp-reg_receiver"/>
</dbReference>
<feature type="domain" description="Response regulatory" evidence="3">
    <location>
        <begin position="3"/>
        <end position="118"/>
    </location>
</feature>
<proteinExistence type="predicted"/>
<dbReference type="Pfam" id="PF00072">
    <property type="entry name" value="Response_reg"/>
    <property type="match status" value="1"/>
</dbReference>
<evidence type="ECO:0000259" key="3">
    <source>
        <dbReference type="PROSITE" id="PS50110"/>
    </source>
</evidence>
<keyword evidence="1 2" id="KW-0597">Phosphoprotein</keyword>
<dbReference type="EMBL" id="CP070608">
    <property type="protein sequence ID" value="QSE97588.1"/>
    <property type="molecule type" value="Genomic_DNA"/>
</dbReference>
<reference evidence="4" key="1">
    <citation type="submission" date="2021-02" db="EMBL/GenBank/DDBJ databases">
        <title>Fulvivirga sp. S481 isolated from sea water.</title>
        <authorList>
            <person name="Bae S.S."/>
            <person name="Baek K."/>
        </authorList>
    </citation>
    <scope>NUCLEOTIDE SEQUENCE</scope>
    <source>
        <strain evidence="4">S481</strain>
    </source>
</reference>
<dbReference type="AlphaFoldDB" id="A0A974WFM9"/>
<dbReference type="KEGG" id="fuv:JR347_00425"/>
<evidence type="ECO:0000313" key="4">
    <source>
        <dbReference type="EMBL" id="QSE97588.1"/>
    </source>
</evidence>
<dbReference type="SUPFAM" id="SSF52172">
    <property type="entry name" value="CheY-like"/>
    <property type="match status" value="1"/>
</dbReference>
<evidence type="ECO:0000256" key="2">
    <source>
        <dbReference type="PROSITE-ProRule" id="PRU00169"/>
    </source>
</evidence>